<evidence type="ECO:0008006" key="4">
    <source>
        <dbReference type="Google" id="ProtNLM"/>
    </source>
</evidence>
<proteinExistence type="predicted"/>
<reference evidence="3" key="1">
    <citation type="journal article" date="2019" name="Int. J. Syst. Evol. Microbiol.">
        <title>The Global Catalogue of Microorganisms (GCM) 10K type strain sequencing project: providing services to taxonomists for standard genome sequencing and annotation.</title>
        <authorList>
            <consortium name="The Broad Institute Genomics Platform"/>
            <consortium name="The Broad Institute Genome Sequencing Center for Infectious Disease"/>
            <person name="Wu L."/>
            <person name="Ma J."/>
        </authorList>
    </citation>
    <scope>NUCLEOTIDE SEQUENCE [LARGE SCALE GENOMIC DNA]</scope>
    <source>
        <strain evidence="3">JCM 5052</strain>
    </source>
</reference>
<evidence type="ECO:0000256" key="1">
    <source>
        <dbReference type="SAM" id="MobiDB-lite"/>
    </source>
</evidence>
<dbReference type="EMBL" id="BAAABZ010000015">
    <property type="protein sequence ID" value="GAA0522895.1"/>
    <property type="molecule type" value="Genomic_DNA"/>
</dbReference>
<sequence length="188" mass="19939">MTTLDTVATETPAAWAMSAKVVRLVFGRIGSSQLYVHRCGEPPVGSATRVEPGNCTATGTGPVRGGADEPLDLGTSDDLRELASGERGPIGMHADRYACACARLQPYLGEAGRLPDCPGRARGWRGICTRDVPVSRVIASPLAPNQNVSKNFRSLQGFLEGRSRPILRSRLLADNVPAHALTGCQSET</sequence>
<comment type="caution">
    <text evidence="2">The sequence shown here is derived from an EMBL/GenBank/DDBJ whole genome shotgun (WGS) entry which is preliminary data.</text>
</comment>
<gene>
    <name evidence="2" type="ORF">GCM10010390_26460</name>
</gene>
<organism evidence="2 3">
    <name type="scientific">Streptomyces mordarskii</name>
    <dbReference type="NCBI Taxonomy" id="1226758"/>
    <lineage>
        <taxon>Bacteria</taxon>
        <taxon>Bacillati</taxon>
        <taxon>Actinomycetota</taxon>
        <taxon>Actinomycetes</taxon>
        <taxon>Kitasatosporales</taxon>
        <taxon>Streptomycetaceae</taxon>
        <taxon>Streptomyces</taxon>
    </lineage>
</organism>
<protein>
    <recommendedName>
        <fullName evidence="4">Transposase</fullName>
    </recommendedName>
</protein>
<keyword evidence="3" id="KW-1185">Reference proteome</keyword>
<dbReference type="Proteomes" id="UP001501576">
    <property type="component" value="Unassembled WGS sequence"/>
</dbReference>
<accession>A0ABP3MLQ4</accession>
<feature type="region of interest" description="Disordered" evidence="1">
    <location>
        <begin position="46"/>
        <end position="73"/>
    </location>
</feature>
<name>A0ABP3MLQ4_9ACTN</name>
<evidence type="ECO:0000313" key="3">
    <source>
        <dbReference type="Proteomes" id="UP001501576"/>
    </source>
</evidence>
<evidence type="ECO:0000313" key="2">
    <source>
        <dbReference type="EMBL" id="GAA0522895.1"/>
    </source>
</evidence>